<dbReference type="AlphaFoldDB" id="A0A4Q7Y8Q3"/>
<evidence type="ECO:0000313" key="1">
    <source>
        <dbReference type="EMBL" id="RZU32884.1"/>
    </source>
</evidence>
<reference evidence="1 2" key="1">
    <citation type="submission" date="2019-02" db="EMBL/GenBank/DDBJ databases">
        <title>Sequencing the genomes of 1000 actinobacteria strains.</title>
        <authorList>
            <person name="Klenk H.-P."/>
        </authorList>
    </citation>
    <scope>NUCLEOTIDE SEQUENCE [LARGE SCALE GENOMIC DNA]</scope>
    <source>
        <strain evidence="1 2">DSM 44509</strain>
    </source>
</reference>
<accession>A0A4Q7Y8Q3</accession>
<dbReference type="RefSeq" id="WP_158657556.1">
    <property type="nucleotide sequence ID" value="NZ_POQT01000012.1"/>
</dbReference>
<dbReference type="Proteomes" id="UP000292507">
    <property type="component" value="Unassembled WGS sequence"/>
</dbReference>
<sequence length="48" mass="5364">MTDLAQNLLRGRLAPRVAATLRDRRVDGGGRVDRARRAVVVHEQVGER</sequence>
<proteinExistence type="predicted"/>
<protein>
    <submittedName>
        <fullName evidence="1">Uncharacterized protein</fullName>
    </submittedName>
</protein>
<comment type="caution">
    <text evidence="1">The sequence shown here is derived from an EMBL/GenBank/DDBJ whole genome shotgun (WGS) entry which is preliminary data.</text>
</comment>
<organism evidence="1 2">
    <name type="scientific">Blastococcus saxobsidens</name>
    <dbReference type="NCBI Taxonomy" id="138336"/>
    <lineage>
        <taxon>Bacteria</taxon>
        <taxon>Bacillati</taxon>
        <taxon>Actinomycetota</taxon>
        <taxon>Actinomycetes</taxon>
        <taxon>Geodermatophilales</taxon>
        <taxon>Geodermatophilaceae</taxon>
        <taxon>Blastococcus</taxon>
    </lineage>
</organism>
<gene>
    <name evidence="1" type="ORF">BKA19_2595</name>
</gene>
<keyword evidence="2" id="KW-1185">Reference proteome</keyword>
<dbReference type="EMBL" id="SHKV01000001">
    <property type="protein sequence ID" value="RZU32884.1"/>
    <property type="molecule type" value="Genomic_DNA"/>
</dbReference>
<evidence type="ECO:0000313" key="2">
    <source>
        <dbReference type="Proteomes" id="UP000292507"/>
    </source>
</evidence>
<name>A0A4Q7Y8Q3_9ACTN</name>